<evidence type="ECO:0000256" key="16">
    <source>
        <dbReference type="SAM" id="MobiDB-lite"/>
    </source>
</evidence>
<feature type="domain" description="NAD/GMP synthase" evidence="17">
    <location>
        <begin position="24"/>
        <end position="265"/>
    </location>
</feature>
<feature type="binding site" evidence="13">
    <location>
        <position position="189"/>
    </location>
    <ligand>
        <name>ATP</name>
        <dbReference type="ChEBI" id="CHEBI:30616"/>
    </ligand>
</feature>
<evidence type="ECO:0000256" key="13">
    <source>
        <dbReference type="HAMAP-Rule" id="MF_00193"/>
    </source>
</evidence>
<feature type="binding site" evidence="13">
    <location>
        <position position="160"/>
    </location>
    <ligand>
        <name>ATP</name>
        <dbReference type="ChEBI" id="CHEBI:30616"/>
    </ligand>
</feature>
<dbReference type="GO" id="GO:0005737">
    <property type="term" value="C:cytoplasm"/>
    <property type="evidence" value="ECO:0007669"/>
    <property type="project" value="InterPro"/>
</dbReference>
<dbReference type="EMBL" id="WUUK01000005">
    <property type="protein sequence ID" value="MXQ51944.1"/>
    <property type="molecule type" value="Genomic_DNA"/>
</dbReference>
<comment type="pathway">
    <text evidence="13">Cofactor biosynthesis; NAD(+) biosynthesis; NAD(+) from deamido-NAD(+) (ammonia route): step 1/1.</text>
</comment>
<dbReference type="GO" id="GO:0003952">
    <property type="term" value="F:NAD+ synthase (glutamine-hydrolyzing) activity"/>
    <property type="evidence" value="ECO:0007669"/>
    <property type="project" value="InterPro"/>
</dbReference>
<dbReference type="Proteomes" id="UP000436284">
    <property type="component" value="Unassembled WGS sequence"/>
</dbReference>
<sequence>MKPLQAEILKEFHVKPEIDPAEEVREIIDFMKDYVKNYTFIKSFVLGISGGQDSTLLGKLAQMAVDELNEETDGGYAFHALRLPYGEQNDEQDALDAIEYIQPTHTATINIRPNVERSVASLKEAGYVLSDFVEGNEKARERMKAQYAVAASTDGVVLGTDHPAEAITGFYTKFGDGAADLVPLFGLNKRQGKMLLDHLGAPDHLANKVPTADLEDDRPLISDEEALGVSYNAIDDFLEGKEVSESDYDTIVKWYKKTQHKRDQPYNRYNKPAYEAQQEEQ</sequence>
<feature type="binding site" evidence="13">
    <location>
        <position position="211"/>
    </location>
    <ligand>
        <name>ATP</name>
        <dbReference type="ChEBI" id="CHEBI:30616"/>
    </ligand>
</feature>
<dbReference type="Pfam" id="PF02540">
    <property type="entry name" value="NAD_synthase"/>
    <property type="match status" value="1"/>
</dbReference>
<dbReference type="UniPathway" id="UPA00253">
    <property type="reaction ID" value="UER00333"/>
</dbReference>
<reference evidence="18 19" key="1">
    <citation type="submission" date="2019-12" db="EMBL/GenBank/DDBJ databases">
        <title>Salinicoccus cyprini sp. nov., isolated from gastro-intestinal tract of mirror carp, Cyprinus carpio var. specularis, collected from Gobind Sagar Reservoir, Himachal Pradesh, India.</title>
        <authorList>
            <person name="Talwar C."/>
            <person name="Singh A.K."/>
            <person name="Lal R."/>
            <person name="Negi R.K."/>
        </authorList>
    </citation>
    <scope>NUCLEOTIDE SEQUENCE [LARGE SCALE GENOMIC DNA]</scope>
    <source>
        <strain evidence="18 19">J-82</strain>
    </source>
</reference>
<evidence type="ECO:0000256" key="2">
    <source>
        <dbReference type="ARBA" id="ARBA00011738"/>
    </source>
</evidence>
<keyword evidence="8 13" id="KW-0520">NAD</keyword>
<evidence type="ECO:0000256" key="9">
    <source>
        <dbReference type="ARBA" id="ARBA00051206"/>
    </source>
</evidence>
<evidence type="ECO:0000313" key="18">
    <source>
        <dbReference type="EMBL" id="MXQ51944.1"/>
    </source>
</evidence>
<evidence type="ECO:0000256" key="6">
    <source>
        <dbReference type="ARBA" id="ARBA00022840"/>
    </source>
</evidence>
<feature type="binding site" description="in other chain" evidence="13">
    <location>
        <begin position="260"/>
        <end position="261"/>
    </location>
    <ligand>
        <name>deamido-NAD(+)</name>
        <dbReference type="ChEBI" id="CHEBI:58437"/>
        <note>ligand shared between two neighboring subunits</note>
    </ligand>
</feature>
<dbReference type="HAMAP" id="MF_00193">
    <property type="entry name" value="NadE_ammonia_dep"/>
    <property type="match status" value="1"/>
</dbReference>
<evidence type="ECO:0000256" key="1">
    <source>
        <dbReference type="ARBA" id="ARBA00005859"/>
    </source>
</evidence>
<protein>
    <recommendedName>
        <fullName evidence="12 13">NH(3)-dependent NAD(+) synthetase</fullName>
        <ecNumber evidence="11 13">6.3.1.5</ecNumber>
    </recommendedName>
</protein>
<dbReference type="NCBIfam" id="NF001979">
    <property type="entry name" value="PRK00768.1"/>
    <property type="match status" value="1"/>
</dbReference>
<feature type="binding site" evidence="13">
    <location>
        <begin position="47"/>
        <end position="54"/>
    </location>
    <ligand>
        <name>ATP</name>
        <dbReference type="ChEBI" id="CHEBI:30616"/>
    </ligand>
</feature>
<dbReference type="InterPro" id="IPR003694">
    <property type="entry name" value="NAD_synthase"/>
</dbReference>
<dbReference type="InterPro" id="IPR014729">
    <property type="entry name" value="Rossmann-like_a/b/a_fold"/>
</dbReference>
<feature type="binding site" evidence="13">
    <location>
        <position position="180"/>
    </location>
    <ligand>
        <name>deamido-NAD(+)</name>
        <dbReference type="ChEBI" id="CHEBI:58437"/>
        <note>ligand shared between two neighboring subunits</note>
    </ligand>
</feature>
<dbReference type="GO" id="GO:0004359">
    <property type="term" value="F:glutaminase activity"/>
    <property type="evidence" value="ECO:0007669"/>
    <property type="project" value="InterPro"/>
</dbReference>
<comment type="caution">
    <text evidence="18">The sequence shown here is derived from an EMBL/GenBank/DDBJ whole genome shotgun (WGS) entry which is preliminary data.</text>
</comment>
<evidence type="ECO:0000256" key="12">
    <source>
        <dbReference type="ARBA" id="ARBA00070926"/>
    </source>
</evidence>
<comment type="similarity">
    <text evidence="1 13 14">Belongs to the NAD synthetase family.</text>
</comment>
<accession>A0A6N8U1L3</accession>
<keyword evidence="6 13" id="KW-0067">ATP-binding</keyword>
<dbReference type="RefSeq" id="WP_160657435.1">
    <property type="nucleotide sequence ID" value="NZ_JBHRWU010000001.1"/>
</dbReference>
<dbReference type="SUPFAM" id="SSF52402">
    <property type="entry name" value="Adenine nucleotide alpha hydrolases-like"/>
    <property type="match status" value="1"/>
</dbReference>
<evidence type="ECO:0000259" key="17">
    <source>
        <dbReference type="Pfam" id="PF02540"/>
    </source>
</evidence>
<evidence type="ECO:0000313" key="19">
    <source>
        <dbReference type="Proteomes" id="UP000436284"/>
    </source>
</evidence>
<dbReference type="CDD" id="cd00553">
    <property type="entry name" value="NAD_synthase"/>
    <property type="match status" value="1"/>
</dbReference>
<gene>
    <name evidence="13 18" type="primary">nadE</name>
    <name evidence="18" type="ORF">GQ671_11775</name>
</gene>
<dbReference type="GO" id="GO:0046872">
    <property type="term" value="F:metal ion binding"/>
    <property type="evidence" value="ECO:0007669"/>
    <property type="project" value="UniProtKB-KW"/>
</dbReference>
<keyword evidence="3 13" id="KW-0436">Ligase</keyword>
<evidence type="ECO:0000256" key="4">
    <source>
        <dbReference type="ARBA" id="ARBA00022723"/>
    </source>
</evidence>
<evidence type="ECO:0000256" key="14">
    <source>
        <dbReference type="RuleBase" id="RU003811"/>
    </source>
</evidence>
<name>A0A6N8U1L3_9STAP</name>
<keyword evidence="7 13" id="KW-0460">Magnesium</keyword>
<dbReference type="GO" id="GO:0008795">
    <property type="term" value="F:NAD+ synthase activity"/>
    <property type="evidence" value="ECO:0007669"/>
    <property type="project" value="UniProtKB-UniRule"/>
</dbReference>
<evidence type="ECO:0000256" key="15">
    <source>
        <dbReference type="RuleBase" id="RU003812"/>
    </source>
</evidence>
<organism evidence="18 19">
    <name type="scientific">Salinicoccus hispanicus</name>
    <dbReference type="NCBI Taxonomy" id="157225"/>
    <lineage>
        <taxon>Bacteria</taxon>
        <taxon>Bacillati</taxon>
        <taxon>Bacillota</taxon>
        <taxon>Bacilli</taxon>
        <taxon>Bacillales</taxon>
        <taxon>Staphylococcaceae</taxon>
        <taxon>Salinicoccus</taxon>
    </lineage>
</organism>
<evidence type="ECO:0000256" key="5">
    <source>
        <dbReference type="ARBA" id="ARBA00022741"/>
    </source>
</evidence>
<dbReference type="GO" id="GO:0005524">
    <property type="term" value="F:ATP binding"/>
    <property type="evidence" value="ECO:0007669"/>
    <property type="project" value="UniProtKB-UniRule"/>
</dbReference>
<evidence type="ECO:0000256" key="10">
    <source>
        <dbReference type="ARBA" id="ARBA00055966"/>
    </source>
</evidence>
<evidence type="ECO:0000256" key="3">
    <source>
        <dbReference type="ARBA" id="ARBA00022598"/>
    </source>
</evidence>
<dbReference type="AlphaFoldDB" id="A0A6N8U1L3"/>
<keyword evidence="5 13" id="KW-0547">Nucleotide-binding</keyword>
<evidence type="ECO:0000256" key="11">
    <source>
        <dbReference type="ARBA" id="ARBA00066987"/>
    </source>
</evidence>
<dbReference type="InterPro" id="IPR022310">
    <property type="entry name" value="NAD/GMP_synthase"/>
</dbReference>
<proteinExistence type="inferred from homology"/>
<comment type="catalytic activity">
    <reaction evidence="9 13 15">
        <text>deamido-NAD(+) + NH4(+) + ATP = AMP + diphosphate + NAD(+) + H(+)</text>
        <dbReference type="Rhea" id="RHEA:21188"/>
        <dbReference type="ChEBI" id="CHEBI:15378"/>
        <dbReference type="ChEBI" id="CHEBI:28938"/>
        <dbReference type="ChEBI" id="CHEBI:30616"/>
        <dbReference type="ChEBI" id="CHEBI:33019"/>
        <dbReference type="ChEBI" id="CHEBI:57540"/>
        <dbReference type="ChEBI" id="CHEBI:58437"/>
        <dbReference type="ChEBI" id="CHEBI:456215"/>
        <dbReference type="EC" id="6.3.1.5"/>
    </reaction>
</comment>
<feature type="binding site" description="in other chain" evidence="13">
    <location>
        <position position="173"/>
    </location>
    <ligand>
        <name>deamido-NAD(+)</name>
        <dbReference type="ChEBI" id="CHEBI:58437"/>
        <note>ligand shared between two neighboring subunits</note>
    </ligand>
</feature>
<dbReference type="PANTHER" id="PTHR23090">
    <property type="entry name" value="NH 3 /GLUTAMINE-DEPENDENT NAD + SYNTHETASE"/>
    <property type="match status" value="1"/>
</dbReference>
<feature type="region of interest" description="Disordered" evidence="16">
    <location>
        <begin position="258"/>
        <end position="281"/>
    </location>
</feature>
<dbReference type="GO" id="GO:0009435">
    <property type="term" value="P:NAD+ biosynthetic process"/>
    <property type="evidence" value="ECO:0007669"/>
    <property type="project" value="UniProtKB-UniRule"/>
</dbReference>
<feature type="binding site" description="in other chain" evidence="13">
    <location>
        <position position="140"/>
    </location>
    <ligand>
        <name>deamido-NAD(+)</name>
        <dbReference type="ChEBI" id="CHEBI:58437"/>
        <note>ligand shared between two neighboring subunits</note>
    </ligand>
</feature>
<keyword evidence="4 13" id="KW-0479">Metal-binding</keyword>
<comment type="subunit">
    <text evidence="2 13">Homodimer.</text>
</comment>
<dbReference type="Gene3D" id="3.40.50.620">
    <property type="entry name" value="HUPs"/>
    <property type="match status" value="1"/>
</dbReference>
<dbReference type="PANTHER" id="PTHR23090:SF7">
    <property type="entry name" value="NH(3)-DEPENDENT NAD(+) SYNTHETASE"/>
    <property type="match status" value="1"/>
</dbReference>
<keyword evidence="19" id="KW-1185">Reference proteome</keyword>
<evidence type="ECO:0000256" key="8">
    <source>
        <dbReference type="ARBA" id="ARBA00023027"/>
    </source>
</evidence>
<feature type="binding site" evidence="13">
    <location>
        <position position="165"/>
    </location>
    <ligand>
        <name>Mg(2+)</name>
        <dbReference type="ChEBI" id="CHEBI:18420"/>
    </ligand>
</feature>
<dbReference type="OrthoDB" id="9803818at2"/>
<dbReference type="FunFam" id="3.40.50.620:FF:000015">
    <property type="entry name" value="NH(3)-dependent NAD(+) synthetase"/>
    <property type="match status" value="1"/>
</dbReference>
<evidence type="ECO:0000256" key="7">
    <source>
        <dbReference type="ARBA" id="ARBA00022842"/>
    </source>
</evidence>
<dbReference type="NCBIfam" id="TIGR00552">
    <property type="entry name" value="nadE"/>
    <property type="match status" value="1"/>
</dbReference>
<feature type="binding site" evidence="13">
    <location>
        <position position="53"/>
    </location>
    <ligand>
        <name>Mg(2+)</name>
        <dbReference type="ChEBI" id="CHEBI:18420"/>
    </ligand>
</feature>
<comment type="function">
    <text evidence="10 13">Catalyzes the ATP-dependent amidation of deamido-NAD to form NAD. Uses ammonia as a nitrogen source.</text>
</comment>
<dbReference type="InterPro" id="IPR022926">
    <property type="entry name" value="NH(3)-dep_NAD(+)_synth"/>
</dbReference>
<dbReference type="EC" id="6.3.1.5" evidence="11 13"/>